<comment type="caution">
    <text evidence="6">The sequence shown here is derived from an EMBL/GenBank/DDBJ whole genome shotgun (WGS) entry which is preliminary data.</text>
</comment>
<dbReference type="EMBL" id="CALNXI010001987">
    <property type="protein sequence ID" value="CAH3180922.1"/>
    <property type="molecule type" value="Genomic_DNA"/>
</dbReference>
<feature type="transmembrane region" description="Helical" evidence="3">
    <location>
        <begin position="108"/>
        <end position="127"/>
    </location>
</feature>
<organism evidence="6 7">
    <name type="scientific">Porites evermanni</name>
    <dbReference type="NCBI Taxonomy" id="104178"/>
    <lineage>
        <taxon>Eukaryota</taxon>
        <taxon>Metazoa</taxon>
        <taxon>Cnidaria</taxon>
        <taxon>Anthozoa</taxon>
        <taxon>Hexacorallia</taxon>
        <taxon>Scleractinia</taxon>
        <taxon>Fungiina</taxon>
        <taxon>Poritidae</taxon>
        <taxon>Porites</taxon>
    </lineage>
</organism>
<evidence type="ECO:0000256" key="2">
    <source>
        <dbReference type="ARBA" id="ARBA00023157"/>
    </source>
</evidence>
<keyword evidence="3" id="KW-1133">Transmembrane helix</keyword>
<sequence>MKLLVILAFVLCISVVAGLKCYICSSGESKEACSKSQTETDCGAANDRCATRGTVFTVGLSTTKLFTKICATKNQCDNFDTTLLKACKEAKGKTCEANCCEKDLCNNGAAPMISILLMVVCTVVGFFR</sequence>
<feature type="domain" description="UPAR/Ly6" evidence="5">
    <location>
        <begin position="18"/>
        <end position="107"/>
    </location>
</feature>
<name>A0ABN8RTY8_9CNID</name>
<keyword evidence="2" id="KW-1015">Disulfide bond</keyword>
<dbReference type="PANTHER" id="PTHR10036:SF3">
    <property type="entry name" value="PROTEIN SLEEPLESS-RELATED"/>
    <property type="match status" value="1"/>
</dbReference>
<dbReference type="InterPro" id="IPR045860">
    <property type="entry name" value="Snake_toxin-like_sf"/>
</dbReference>
<keyword evidence="3" id="KW-0812">Transmembrane</keyword>
<protein>
    <recommendedName>
        <fullName evidence="5">UPAR/Ly6 domain-containing protein</fullName>
    </recommendedName>
</protein>
<keyword evidence="7" id="KW-1185">Reference proteome</keyword>
<proteinExistence type="predicted"/>
<dbReference type="Gene3D" id="2.10.60.10">
    <property type="entry name" value="CD59"/>
    <property type="match status" value="1"/>
</dbReference>
<keyword evidence="3" id="KW-0472">Membrane</keyword>
<evidence type="ECO:0000313" key="6">
    <source>
        <dbReference type="EMBL" id="CAH3180922.1"/>
    </source>
</evidence>
<evidence type="ECO:0000256" key="4">
    <source>
        <dbReference type="SAM" id="SignalP"/>
    </source>
</evidence>
<keyword evidence="1 4" id="KW-0732">Signal</keyword>
<dbReference type="SUPFAM" id="SSF57302">
    <property type="entry name" value="Snake toxin-like"/>
    <property type="match status" value="1"/>
</dbReference>
<feature type="signal peptide" evidence="4">
    <location>
        <begin position="1"/>
        <end position="18"/>
    </location>
</feature>
<dbReference type="Pfam" id="PF00021">
    <property type="entry name" value="UPAR_LY6"/>
    <property type="match status" value="1"/>
</dbReference>
<dbReference type="PANTHER" id="PTHR10036">
    <property type="entry name" value="CD59 GLYCOPROTEIN"/>
    <property type="match status" value="1"/>
</dbReference>
<feature type="chain" id="PRO_5046653474" description="UPAR/Ly6 domain-containing protein" evidence="4">
    <location>
        <begin position="19"/>
        <end position="128"/>
    </location>
</feature>
<evidence type="ECO:0000256" key="3">
    <source>
        <dbReference type="SAM" id="Phobius"/>
    </source>
</evidence>
<evidence type="ECO:0000256" key="1">
    <source>
        <dbReference type="ARBA" id="ARBA00022729"/>
    </source>
</evidence>
<dbReference type="InterPro" id="IPR016054">
    <property type="entry name" value="LY6_UPA_recep-like"/>
</dbReference>
<accession>A0ABN8RTY8</accession>
<gene>
    <name evidence="6" type="ORF">PEVE_00013191</name>
</gene>
<dbReference type="Proteomes" id="UP001159427">
    <property type="component" value="Unassembled WGS sequence"/>
</dbReference>
<evidence type="ECO:0000259" key="5">
    <source>
        <dbReference type="Pfam" id="PF00021"/>
    </source>
</evidence>
<evidence type="ECO:0000313" key="7">
    <source>
        <dbReference type="Proteomes" id="UP001159427"/>
    </source>
</evidence>
<reference evidence="6 7" key="1">
    <citation type="submission" date="2022-05" db="EMBL/GenBank/DDBJ databases">
        <authorList>
            <consortium name="Genoscope - CEA"/>
            <person name="William W."/>
        </authorList>
    </citation>
    <scope>NUCLEOTIDE SEQUENCE [LARGE SCALE GENOMIC DNA]</scope>
</reference>